<reference evidence="1" key="1">
    <citation type="submission" date="2024-06" db="EMBL/GenBank/DDBJ databases">
        <title>Lacrimispora cavernae sp. nov., a novel anaerobe isolated from bat guano pile inside a cave.</title>
        <authorList>
            <person name="Miller S.L."/>
            <person name="Lu N."/>
            <person name="King J."/>
            <person name="Sankaranarayanan K."/>
            <person name="Lawson P.A."/>
        </authorList>
    </citation>
    <scope>NUCLEOTIDE SEQUENCE</scope>
    <source>
        <strain evidence="1">BS-2</strain>
    </source>
</reference>
<dbReference type="RefSeq" id="WP_349944060.1">
    <property type="nucleotide sequence ID" value="NZ_CP157940.1"/>
</dbReference>
<dbReference type="InterPro" id="IPR017695">
    <property type="entry name" value="Se-dep_Mo_hydrolase_YqeB"/>
</dbReference>
<gene>
    <name evidence="1" type="primary">yqeB</name>
    <name evidence="1" type="ORF">ABFV83_11780</name>
</gene>
<organism evidence="1">
    <name type="scientific">Lacrimispora sp. BS-2</name>
    <dbReference type="NCBI Taxonomy" id="3151850"/>
    <lineage>
        <taxon>Bacteria</taxon>
        <taxon>Bacillati</taxon>
        <taxon>Bacillota</taxon>
        <taxon>Clostridia</taxon>
        <taxon>Lachnospirales</taxon>
        <taxon>Lachnospiraceae</taxon>
        <taxon>Lacrimispora</taxon>
    </lineage>
</organism>
<dbReference type="NCBIfam" id="TIGR03309">
    <property type="entry name" value="matur_yqeB"/>
    <property type="match status" value="1"/>
</dbReference>
<name>A0AAU7PJV0_9FIRM</name>
<accession>A0AAU7PJV0</accession>
<dbReference type="AlphaFoldDB" id="A0AAU7PJV0"/>
<protein>
    <submittedName>
        <fullName evidence="1">Selenium-dependent molybdenum cofactor biosynthesis protein YqeB</fullName>
    </submittedName>
</protein>
<evidence type="ECO:0000313" key="1">
    <source>
        <dbReference type="EMBL" id="XBS52519.1"/>
    </source>
</evidence>
<dbReference type="EMBL" id="CP157940">
    <property type="protein sequence ID" value="XBS52519.1"/>
    <property type="molecule type" value="Genomic_DNA"/>
</dbReference>
<sequence length="271" mass="28707">MKVLIKGAGDLATGIGCRLHRCGFELVMTDIAVPTTVRRTVAFSRAVYEEEAKVEDITGVLCRSLEEIHGAIAGDQVAVVADEECKIRETWKPDVVVDAIIAKKNLGTRITDADVVVGVGPGFTAGLDCHVVVETKRGHNLGRCIWEGSAFPNTGVPGMIGGYDKERIIRATDDGIFKGHVKIGDLVEKGDLVGYSGDAPIYAQVGGVVRGLLQDGVAVTKGMKSGDVDPRGNIENCYTISDKASSIGGGVLEAILSMKKKKRAAAKTEKQ</sequence>
<proteinExistence type="predicted"/>